<reference evidence="1" key="1">
    <citation type="journal article" date="2015" name="Nature">
        <title>Complex archaea that bridge the gap between prokaryotes and eukaryotes.</title>
        <authorList>
            <person name="Spang A."/>
            <person name="Saw J.H."/>
            <person name="Jorgensen S.L."/>
            <person name="Zaremba-Niedzwiedzka K."/>
            <person name="Martijn J."/>
            <person name="Lind A.E."/>
            <person name="van Eijk R."/>
            <person name="Schleper C."/>
            <person name="Guy L."/>
            <person name="Ettema T.J."/>
        </authorList>
    </citation>
    <scope>NUCLEOTIDE SEQUENCE</scope>
</reference>
<dbReference type="AlphaFoldDB" id="A0A0F8YYY3"/>
<organism evidence="1">
    <name type="scientific">marine sediment metagenome</name>
    <dbReference type="NCBI Taxonomy" id="412755"/>
    <lineage>
        <taxon>unclassified sequences</taxon>
        <taxon>metagenomes</taxon>
        <taxon>ecological metagenomes</taxon>
    </lineage>
</organism>
<evidence type="ECO:0000313" key="1">
    <source>
        <dbReference type="EMBL" id="KKK86618.1"/>
    </source>
</evidence>
<name>A0A0F8YYY3_9ZZZZ</name>
<dbReference type="EMBL" id="LAZR01050762">
    <property type="protein sequence ID" value="KKK86618.1"/>
    <property type="molecule type" value="Genomic_DNA"/>
</dbReference>
<comment type="caution">
    <text evidence="1">The sequence shown here is derived from an EMBL/GenBank/DDBJ whole genome shotgun (WGS) entry which is preliminary data.</text>
</comment>
<sequence>MSVTRYRSAYHNQTFDGDFVRYKDYETLLTEGKVMRAALEDIHQYEGTSYAHARTVAHQGLSGEYSTQVMQSKCQKCGDTYSGAFCPCSYEVQDDDPASGKQK</sequence>
<proteinExistence type="predicted"/>
<accession>A0A0F8YYY3</accession>
<protein>
    <submittedName>
        <fullName evidence="1">Uncharacterized protein</fullName>
    </submittedName>
</protein>
<gene>
    <name evidence="1" type="ORF">LCGC14_2761440</name>
</gene>